<dbReference type="InterPro" id="IPR036388">
    <property type="entry name" value="WH-like_DNA-bd_sf"/>
</dbReference>
<evidence type="ECO:0000313" key="3">
    <source>
        <dbReference type="Proteomes" id="UP001286313"/>
    </source>
</evidence>
<protein>
    <submittedName>
        <fullName evidence="2">Uncharacterized protein</fullName>
    </submittedName>
</protein>
<evidence type="ECO:0000256" key="1">
    <source>
        <dbReference type="ARBA" id="ARBA00004123"/>
    </source>
</evidence>
<evidence type="ECO:0000313" key="2">
    <source>
        <dbReference type="EMBL" id="KAK3875553.1"/>
    </source>
</evidence>
<comment type="subcellular location">
    <subcellularLocation>
        <location evidence="1">Nucleus</location>
    </subcellularLocation>
</comment>
<accession>A0AAE1FPL4</accession>
<dbReference type="InterPro" id="IPR009057">
    <property type="entry name" value="Homeodomain-like_sf"/>
</dbReference>
<dbReference type="Gene3D" id="1.10.10.10">
    <property type="entry name" value="Winged helix-like DNA-binding domain superfamily/Winged helix DNA-binding domain"/>
    <property type="match status" value="1"/>
</dbReference>
<dbReference type="Pfam" id="PF13384">
    <property type="entry name" value="HTH_23"/>
    <property type="match status" value="1"/>
</dbReference>
<name>A0AAE1FPL4_PETCI</name>
<dbReference type="Proteomes" id="UP001286313">
    <property type="component" value="Unassembled WGS sequence"/>
</dbReference>
<comment type="caution">
    <text evidence="2">The sequence shown here is derived from an EMBL/GenBank/DDBJ whole genome shotgun (WGS) entry which is preliminary data.</text>
</comment>
<gene>
    <name evidence="2" type="ORF">Pcinc_019602</name>
</gene>
<reference evidence="2" key="1">
    <citation type="submission" date="2023-10" db="EMBL/GenBank/DDBJ databases">
        <title>Genome assemblies of two species of porcelain crab, Petrolisthes cinctipes and Petrolisthes manimaculis (Anomura: Porcellanidae).</title>
        <authorList>
            <person name="Angst P."/>
        </authorList>
    </citation>
    <scope>NUCLEOTIDE SEQUENCE</scope>
    <source>
        <strain evidence="2">PB745_01</strain>
        <tissue evidence="2">Gill</tissue>
    </source>
</reference>
<dbReference type="GO" id="GO:0005634">
    <property type="term" value="C:nucleus"/>
    <property type="evidence" value="ECO:0007669"/>
    <property type="project" value="UniProtKB-SubCell"/>
</dbReference>
<proteinExistence type="predicted"/>
<dbReference type="AlphaFoldDB" id="A0AAE1FPL4"/>
<keyword evidence="3" id="KW-1185">Reference proteome</keyword>
<dbReference type="SUPFAM" id="SSF46689">
    <property type="entry name" value="Homeodomain-like"/>
    <property type="match status" value="1"/>
</dbReference>
<sequence length="109" mass="13329">MIHQNMELDCRGYRHRKTLKPERQLIINMWLKGSSARVISQTTGVSVSTVHRWVRRWRDEGTLEMSPYLFNRQWNIPLFYTCKRWNPREYKLHKQFNSFPLLFSQNVMN</sequence>
<organism evidence="2 3">
    <name type="scientific">Petrolisthes cinctipes</name>
    <name type="common">Flat porcelain crab</name>
    <dbReference type="NCBI Taxonomy" id="88211"/>
    <lineage>
        <taxon>Eukaryota</taxon>
        <taxon>Metazoa</taxon>
        <taxon>Ecdysozoa</taxon>
        <taxon>Arthropoda</taxon>
        <taxon>Crustacea</taxon>
        <taxon>Multicrustacea</taxon>
        <taxon>Malacostraca</taxon>
        <taxon>Eumalacostraca</taxon>
        <taxon>Eucarida</taxon>
        <taxon>Decapoda</taxon>
        <taxon>Pleocyemata</taxon>
        <taxon>Anomura</taxon>
        <taxon>Galatheoidea</taxon>
        <taxon>Porcellanidae</taxon>
        <taxon>Petrolisthes</taxon>
    </lineage>
</organism>
<dbReference type="EMBL" id="JAWQEG010001953">
    <property type="protein sequence ID" value="KAK3875553.1"/>
    <property type="molecule type" value="Genomic_DNA"/>
</dbReference>